<protein>
    <submittedName>
        <fullName evidence="2">Uncharacterized protein</fullName>
    </submittedName>
</protein>
<accession>A0A6J4SPX7</accession>
<feature type="region of interest" description="Disordered" evidence="1">
    <location>
        <begin position="1"/>
        <end position="28"/>
    </location>
</feature>
<sequence>CSFPPSPPASSPSASPARSYRPCCSSAPPLARCRSL</sequence>
<feature type="non-terminal residue" evidence="2">
    <location>
        <position position="36"/>
    </location>
</feature>
<reference evidence="2" key="1">
    <citation type="submission" date="2020-02" db="EMBL/GenBank/DDBJ databases">
        <authorList>
            <person name="Meier V. D."/>
        </authorList>
    </citation>
    <scope>NUCLEOTIDE SEQUENCE</scope>
    <source>
        <strain evidence="2">AVDCRST_MAG09</strain>
    </source>
</reference>
<gene>
    <name evidence="2" type="ORF">AVDCRST_MAG09-768</name>
</gene>
<feature type="non-terminal residue" evidence="2">
    <location>
        <position position="1"/>
    </location>
</feature>
<dbReference type="EMBL" id="CADCVZ010000016">
    <property type="protein sequence ID" value="CAA9501692.1"/>
    <property type="molecule type" value="Genomic_DNA"/>
</dbReference>
<feature type="compositionally biased region" description="Low complexity" evidence="1">
    <location>
        <begin position="11"/>
        <end position="22"/>
    </location>
</feature>
<evidence type="ECO:0000313" key="2">
    <source>
        <dbReference type="EMBL" id="CAA9501692.1"/>
    </source>
</evidence>
<dbReference type="AlphaFoldDB" id="A0A6J4SPX7"/>
<evidence type="ECO:0000256" key="1">
    <source>
        <dbReference type="SAM" id="MobiDB-lite"/>
    </source>
</evidence>
<proteinExistence type="predicted"/>
<name>A0A6J4SPX7_9SPHN</name>
<organism evidence="2">
    <name type="scientific">uncultured Sphingomonas sp</name>
    <dbReference type="NCBI Taxonomy" id="158754"/>
    <lineage>
        <taxon>Bacteria</taxon>
        <taxon>Pseudomonadati</taxon>
        <taxon>Pseudomonadota</taxon>
        <taxon>Alphaproteobacteria</taxon>
        <taxon>Sphingomonadales</taxon>
        <taxon>Sphingomonadaceae</taxon>
        <taxon>Sphingomonas</taxon>
        <taxon>environmental samples</taxon>
    </lineage>
</organism>
<feature type="compositionally biased region" description="Pro residues" evidence="1">
    <location>
        <begin position="1"/>
        <end position="10"/>
    </location>
</feature>